<dbReference type="Proteomes" id="UP000695000">
    <property type="component" value="Unplaced"/>
</dbReference>
<name>A0ABM1MPY9_NICVS</name>
<evidence type="ECO:0000313" key="2">
    <source>
        <dbReference type="RefSeq" id="XP_017776639.1"/>
    </source>
</evidence>
<feature type="non-terminal residue" evidence="2">
    <location>
        <position position="631"/>
    </location>
</feature>
<dbReference type="RefSeq" id="XP_017776639.1">
    <property type="nucleotide sequence ID" value="XM_017921150.1"/>
</dbReference>
<proteinExistence type="predicted"/>
<sequence length="631" mass="65332">MNSFYADSICDSFSHHVYGGHQVYGVHHVEAQHLPLIGADGVPVDTAAVQQAKVEHSVHKAHAEARNGDLYHGVVAHGVVAHGAVVAAPVVSTYAAHYTPSVYTGPQHIPVIGATGVPVETPEVQHAKAAHLVHKAEVQARNGASVHAVVAPVVAHSVVSHHVPVVAHGVPVETPEVQHAKIAHFAAHAEAKARNAIVAHSVVSHDVPAIVNGVPVDTVEVQHAKAAHFAAKAEAHARNGDYVHGVVGYTGVVAPVAHHVPAIVNGVPVDTVEVQHAKAAHYAAKAQALNGHYTHGIVGYSGVVAPVAHHVPVVSTYAHHYTPSVYTGPQHVPVIDASGVPVETPEVQHAKAVHLAAHVKTVSKWKFFVVFACALAAASAGYLSPLGYGAHHVYGGHQVYGVHHVEHQHLPVIGADGVPVDTAAVQQAKVEHSVHKAHAEARNGDLYHGVIAHGVVAHGAVVAAPVVSTYAAHYTPSVYTGPQHVPVIGATGVPVETPEVQHAKAAHLAHKAEVQARNGASVHAVVAPVVAHSVVSHHVPVVANGSPVETPEVQHAKAVHFAAHAEANARNAIVAHSVVSHDVPAIVNGVPVDTVEVQHAKAAHFAAKAEAHARNGDYVHAVVGYTGVVAP</sequence>
<organism evidence="1 2">
    <name type="scientific">Nicrophorus vespilloides</name>
    <name type="common">Boreal carrion beetle</name>
    <dbReference type="NCBI Taxonomy" id="110193"/>
    <lineage>
        <taxon>Eukaryota</taxon>
        <taxon>Metazoa</taxon>
        <taxon>Ecdysozoa</taxon>
        <taxon>Arthropoda</taxon>
        <taxon>Hexapoda</taxon>
        <taxon>Insecta</taxon>
        <taxon>Pterygota</taxon>
        <taxon>Neoptera</taxon>
        <taxon>Endopterygota</taxon>
        <taxon>Coleoptera</taxon>
        <taxon>Polyphaga</taxon>
        <taxon>Staphyliniformia</taxon>
        <taxon>Silphidae</taxon>
        <taxon>Nicrophorinae</taxon>
        <taxon>Nicrophorus</taxon>
    </lineage>
</organism>
<dbReference type="GeneID" id="108562733"/>
<accession>A0ABM1MPY9</accession>
<gene>
    <name evidence="2" type="primary">LOC108562733</name>
</gene>
<evidence type="ECO:0000313" key="1">
    <source>
        <dbReference type="Proteomes" id="UP000695000"/>
    </source>
</evidence>
<keyword evidence="1" id="KW-1185">Reference proteome</keyword>
<protein>
    <submittedName>
        <fullName evidence="2">Uncharacterized protein LOC108562733</fullName>
    </submittedName>
</protein>
<reference evidence="2" key="1">
    <citation type="submission" date="2025-08" db="UniProtKB">
        <authorList>
            <consortium name="RefSeq"/>
        </authorList>
    </citation>
    <scope>IDENTIFICATION</scope>
    <source>
        <tissue evidence="2">Whole Larva</tissue>
    </source>
</reference>